<dbReference type="InterPro" id="IPR036259">
    <property type="entry name" value="MFS_trans_sf"/>
</dbReference>
<evidence type="ECO:0000256" key="6">
    <source>
        <dbReference type="SAM" id="Phobius"/>
    </source>
</evidence>
<keyword evidence="9" id="KW-1185">Reference proteome</keyword>
<feature type="transmembrane region" description="Helical" evidence="6">
    <location>
        <begin position="327"/>
        <end position="346"/>
    </location>
</feature>
<feature type="transmembrane region" description="Helical" evidence="6">
    <location>
        <begin position="226"/>
        <end position="249"/>
    </location>
</feature>
<evidence type="ECO:0000256" key="1">
    <source>
        <dbReference type="ARBA" id="ARBA00004141"/>
    </source>
</evidence>
<dbReference type="GO" id="GO:0016020">
    <property type="term" value="C:membrane"/>
    <property type="evidence" value="ECO:0007669"/>
    <property type="project" value="UniProtKB-SubCell"/>
</dbReference>
<evidence type="ECO:0000313" key="9">
    <source>
        <dbReference type="Proteomes" id="UP000576821"/>
    </source>
</evidence>
<dbReference type="InterPro" id="IPR020846">
    <property type="entry name" value="MFS_dom"/>
</dbReference>
<dbReference type="InterPro" id="IPR011701">
    <property type="entry name" value="MFS"/>
</dbReference>
<gene>
    <name evidence="8" type="ORF">FHS54_003234</name>
</gene>
<evidence type="ECO:0000256" key="5">
    <source>
        <dbReference type="ARBA" id="ARBA00023136"/>
    </source>
</evidence>
<dbReference type="Gene3D" id="1.20.1250.20">
    <property type="entry name" value="MFS general substrate transporter like domains"/>
    <property type="match status" value="1"/>
</dbReference>
<evidence type="ECO:0000256" key="4">
    <source>
        <dbReference type="ARBA" id="ARBA00022989"/>
    </source>
</evidence>
<dbReference type="SUPFAM" id="SSF103473">
    <property type="entry name" value="MFS general substrate transporter"/>
    <property type="match status" value="1"/>
</dbReference>
<comment type="caution">
    <text evidence="8">The sequence shown here is derived from an EMBL/GenBank/DDBJ whole genome shotgun (WGS) entry which is preliminary data.</text>
</comment>
<dbReference type="Proteomes" id="UP000576821">
    <property type="component" value="Unassembled WGS sequence"/>
</dbReference>
<keyword evidence="3 6" id="KW-0812">Transmembrane</keyword>
<reference evidence="8 9" key="1">
    <citation type="submission" date="2020-03" db="EMBL/GenBank/DDBJ databases">
        <title>Genomic Encyclopedia of Type Strains, Phase IV (KMG-IV): sequencing the most valuable type-strain genomes for metagenomic binning, comparative biology and taxonomic classification.</title>
        <authorList>
            <person name="Goeker M."/>
        </authorList>
    </citation>
    <scope>NUCLEOTIDE SEQUENCE [LARGE SCALE GENOMIC DNA]</scope>
    <source>
        <strain evidence="8 9">DSM 21299</strain>
    </source>
</reference>
<dbReference type="PANTHER" id="PTHR23505:SF79">
    <property type="entry name" value="PROTEIN SPINSTER"/>
    <property type="match status" value="1"/>
</dbReference>
<dbReference type="EMBL" id="JAASQR010000004">
    <property type="protein sequence ID" value="NIJ18234.1"/>
    <property type="molecule type" value="Genomic_DNA"/>
</dbReference>
<dbReference type="PANTHER" id="PTHR23505">
    <property type="entry name" value="SPINSTER"/>
    <property type="match status" value="1"/>
</dbReference>
<feature type="transmembrane region" description="Helical" evidence="6">
    <location>
        <begin position="52"/>
        <end position="72"/>
    </location>
</feature>
<proteinExistence type="predicted"/>
<organism evidence="8 9">
    <name type="scientific">Sphingobium vermicomposti</name>
    <dbReference type="NCBI Taxonomy" id="529005"/>
    <lineage>
        <taxon>Bacteria</taxon>
        <taxon>Pseudomonadati</taxon>
        <taxon>Pseudomonadota</taxon>
        <taxon>Alphaproteobacteria</taxon>
        <taxon>Sphingomonadales</taxon>
        <taxon>Sphingomonadaceae</taxon>
        <taxon>Sphingobium</taxon>
    </lineage>
</organism>
<evidence type="ECO:0000256" key="3">
    <source>
        <dbReference type="ARBA" id="ARBA00022692"/>
    </source>
</evidence>
<keyword evidence="2" id="KW-0813">Transport</keyword>
<dbReference type="GO" id="GO:0022857">
    <property type="term" value="F:transmembrane transporter activity"/>
    <property type="evidence" value="ECO:0007669"/>
    <property type="project" value="InterPro"/>
</dbReference>
<feature type="transmembrane region" description="Helical" evidence="6">
    <location>
        <begin position="172"/>
        <end position="190"/>
    </location>
</feature>
<feature type="transmembrane region" description="Helical" evidence="6">
    <location>
        <begin position="400"/>
        <end position="420"/>
    </location>
</feature>
<name>A0A846MDK0_9SPHN</name>
<dbReference type="InterPro" id="IPR044770">
    <property type="entry name" value="MFS_spinster-like"/>
</dbReference>
<feature type="transmembrane region" description="Helical" evidence="6">
    <location>
        <begin position="295"/>
        <end position="315"/>
    </location>
</feature>
<dbReference type="AlphaFoldDB" id="A0A846MDK0"/>
<evidence type="ECO:0000256" key="2">
    <source>
        <dbReference type="ARBA" id="ARBA00022448"/>
    </source>
</evidence>
<dbReference type="Pfam" id="PF07690">
    <property type="entry name" value="MFS_1"/>
    <property type="match status" value="1"/>
</dbReference>
<feature type="transmembrane region" description="Helical" evidence="6">
    <location>
        <begin position="367"/>
        <end position="388"/>
    </location>
</feature>
<dbReference type="PROSITE" id="PS50850">
    <property type="entry name" value="MFS"/>
    <property type="match status" value="1"/>
</dbReference>
<feature type="transmembrane region" description="Helical" evidence="6">
    <location>
        <begin position="141"/>
        <end position="166"/>
    </location>
</feature>
<evidence type="ECO:0000313" key="8">
    <source>
        <dbReference type="EMBL" id="NIJ18234.1"/>
    </source>
</evidence>
<keyword evidence="5 6" id="KW-0472">Membrane</keyword>
<dbReference type="CDD" id="cd17328">
    <property type="entry name" value="MFS_spinster_like"/>
    <property type="match status" value="1"/>
</dbReference>
<keyword evidence="4 6" id="KW-1133">Transmembrane helix</keyword>
<feature type="transmembrane region" description="Helical" evidence="6">
    <location>
        <begin position="261"/>
        <end position="283"/>
    </location>
</feature>
<sequence>MPHSRGKGSRPAYRLYILLLLFLLNSLSYADRHLFSILIPAVKAEFGVSDSLLGLIGGPGFIISYVLCSMPLARLADRWSRRGVLALAATLWSAATAACGAAANITQLALARFAVGIGEAGGLPPSQSILASLFGEDRRSAAMGVLASGTYFGLILGLVGGAAVAAEWGWRAAFFALALPGFPLALLFWFTGPRRQRQDVAPGAGREGPSFWASVRMFWNIKSLRLIAIGVGTFNIFGYAGAVWMPAYFMRSHGMSIIEAGAWLGMGSAIGGIVGSIASGAMVDRLRVRGEHWQLRLPAIAFLLAFPQNVVMFMMPGGAGINLGGTHIPAVAMVTMLGGFLAACWAGPSFSAAARLVAQSQRAQATAMLVVIINVIGSMIGPSLSGFVSDMLMGRLGEESLRISLLIMSLLTLAGGMLFWRASTHYARDLAAREVI</sequence>
<evidence type="ECO:0000259" key="7">
    <source>
        <dbReference type="PROSITE" id="PS50850"/>
    </source>
</evidence>
<comment type="subcellular location">
    <subcellularLocation>
        <location evidence="1">Membrane</location>
        <topology evidence="1">Multi-pass membrane protein</topology>
    </subcellularLocation>
</comment>
<protein>
    <submittedName>
        <fullName evidence="8">MFS family permease</fullName>
    </submittedName>
</protein>
<feature type="domain" description="Major facilitator superfamily (MFS) profile" evidence="7">
    <location>
        <begin position="17"/>
        <end position="427"/>
    </location>
</feature>
<accession>A0A846MDK0</accession>